<dbReference type="Pfam" id="PF13865">
    <property type="entry name" value="FoP_duplication"/>
    <property type="match status" value="1"/>
</dbReference>
<feature type="compositionally biased region" description="Basic and acidic residues" evidence="3">
    <location>
        <begin position="175"/>
        <end position="186"/>
    </location>
</feature>
<dbReference type="SMART" id="SM01218">
    <property type="entry name" value="FoP_duplication"/>
    <property type="match status" value="1"/>
</dbReference>
<dbReference type="SUPFAM" id="SSF54928">
    <property type="entry name" value="RNA-binding domain, RBD"/>
    <property type="match status" value="1"/>
</dbReference>
<name>A0AAD5EGV1_UMBRA</name>
<dbReference type="Proteomes" id="UP001206595">
    <property type="component" value="Unassembled WGS sequence"/>
</dbReference>
<dbReference type="InterPro" id="IPR035979">
    <property type="entry name" value="RBD_domain_sf"/>
</dbReference>
<evidence type="ECO:0000313" key="5">
    <source>
        <dbReference type="EMBL" id="KAI8582025.1"/>
    </source>
</evidence>
<dbReference type="PANTHER" id="PTHR19965:SF35">
    <property type="entry name" value="RNA ANNEALING PROTEIN YRA1"/>
    <property type="match status" value="1"/>
</dbReference>
<evidence type="ECO:0000259" key="4">
    <source>
        <dbReference type="PROSITE" id="PS50102"/>
    </source>
</evidence>
<dbReference type="InterPro" id="IPR051229">
    <property type="entry name" value="ALYREF_mRNA_export"/>
</dbReference>
<organism evidence="5 6">
    <name type="scientific">Umbelopsis ramanniana AG</name>
    <dbReference type="NCBI Taxonomy" id="1314678"/>
    <lineage>
        <taxon>Eukaryota</taxon>
        <taxon>Fungi</taxon>
        <taxon>Fungi incertae sedis</taxon>
        <taxon>Mucoromycota</taxon>
        <taxon>Mucoromycotina</taxon>
        <taxon>Umbelopsidomycetes</taxon>
        <taxon>Umbelopsidales</taxon>
        <taxon>Umbelopsidaceae</taxon>
        <taxon>Umbelopsis</taxon>
    </lineage>
</organism>
<dbReference type="GO" id="GO:0003729">
    <property type="term" value="F:mRNA binding"/>
    <property type="evidence" value="ECO:0007669"/>
    <property type="project" value="TreeGrafter"/>
</dbReference>
<dbReference type="PROSITE" id="PS50102">
    <property type="entry name" value="RRM"/>
    <property type="match status" value="1"/>
</dbReference>
<dbReference type="AlphaFoldDB" id="A0AAD5EGV1"/>
<dbReference type="RefSeq" id="XP_051447029.1">
    <property type="nucleotide sequence ID" value="XM_051587255.1"/>
</dbReference>
<feature type="compositionally biased region" description="Low complexity" evidence="3">
    <location>
        <begin position="148"/>
        <end position="161"/>
    </location>
</feature>
<evidence type="ECO:0000256" key="1">
    <source>
        <dbReference type="ARBA" id="ARBA00022884"/>
    </source>
</evidence>
<dbReference type="SMART" id="SM00360">
    <property type="entry name" value="RRM"/>
    <property type="match status" value="1"/>
</dbReference>
<protein>
    <recommendedName>
        <fullName evidence="4">RRM domain-containing protein</fullName>
    </recommendedName>
</protein>
<dbReference type="InterPro" id="IPR025715">
    <property type="entry name" value="FoP_C"/>
</dbReference>
<reference evidence="5" key="2">
    <citation type="journal article" date="2022" name="Proc. Natl. Acad. Sci. U.S.A.">
        <title>Diploid-dominant life cycles characterize the early evolution of Fungi.</title>
        <authorList>
            <person name="Amses K.R."/>
            <person name="Simmons D.R."/>
            <person name="Longcore J.E."/>
            <person name="Mondo S.J."/>
            <person name="Seto K."/>
            <person name="Jeronimo G.H."/>
            <person name="Bonds A.E."/>
            <person name="Quandt C.A."/>
            <person name="Davis W.J."/>
            <person name="Chang Y."/>
            <person name="Federici B.A."/>
            <person name="Kuo A."/>
            <person name="LaButti K."/>
            <person name="Pangilinan J."/>
            <person name="Andreopoulos W."/>
            <person name="Tritt A."/>
            <person name="Riley R."/>
            <person name="Hundley H."/>
            <person name="Johnson J."/>
            <person name="Lipzen A."/>
            <person name="Barry K."/>
            <person name="Lang B.F."/>
            <person name="Cuomo C.A."/>
            <person name="Buchler N.E."/>
            <person name="Grigoriev I.V."/>
            <person name="Spatafora J.W."/>
            <person name="Stajich J.E."/>
            <person name="James T.Y."/>
        </authorList>
    </citation>
    <scope>NUCLEOTIDE SEQUENCE</scope>
    <source>
        <strain evidence="5">AG</strain>
    </source>
</reference>
<keyword evidence="6" id="KW-1185">Reference proteome</keyword>
<dbReference type="Pfam" id="PF00076">
    <property type="entry name" value="RRM_1"/>
    <property type="match status" value="1"/>
</dbReference>
<dbReference type="GO" id="GO:0006406">
    <property type="term" value="P:mRNA export from nucleus"/>
    <property type="evidence" value="ECO:0007669"/>
    <property type="project" value="TreeGrafter"/>
</dbReference>
<feature type="domain" description="RRM" evidence="4">
    <location>
        <begin position="63"/>
        <end position="140"/>
    </location>
</feature>
<evidence type="ECO:0000313" key="6">
    <source>
        <dbReference type="Proteomes" id="UP001206595"/>
    </source>
</evidence>
<dbReference type="EMBL" id="MU620903">
    <property type="protein sequence ID" value="KAI8582025.1"/>
    <property type="molecule type" value="Genomic_DNA"/>
</dbReference>
<dbReference type="CDD" id="cd12418">
    <property type="entry name" value="RRM_Aly_REF_like"/>
    <property type="match status" value="1"/>
</dbReference>
<dbReference type="InterPro" id="IPR000504">
    <property type="entry name" value="RRM_dom"/>
</dbReference>
<gene>
    <name evidence="5" type="ORF">K450DRAFT_230473</name>
</gene>
<dbReference type="Gene3D" id="3.30.70.330">
    <property type="match status" value="1"/>
</dbReference>
<dbReference type="InterPro" id="IPR012677">
    <property type="entry name" value="Nucleotide-bd_a/b_plait_sf"/>
</dbReference>
<dbReference type="PANTHER" id="PTHR19965">
    <property type="entry name" value="RNA AND EXPORT FACTOR BINDING PROTEIN"/>
    <property type="match status" value="1"/>
</dbReference>
<feature type="region of interest" description="Disordered" evidence="3">
    <location>
        <begin position="18"/>
        <end position="61"/>
    </location>
</feature>
<reference evidence="5" key="1">
    <citation type="submission" date="2021-06" db="EMBL/GenBank/DDBJ databases">
        <authorList>
            <consortium name="DOE Joint Genome Institute"/>
            <person name="Mondo S.J."/>
            <person name="Amses K.R."/>
            <person name="Simmons D.R."/>
            <person name="Longcore J.E."/>
            <person name="Seto K."/>
            <person name="Alves G.H."/>
            <person name="Bonds A.E."/>
            <person name="Quandt C.A."/>
            <person name="Davis W.J."/>
            <person name="Chang Y."/>
            <person name="Letcher P.M."/>
            <person name="Powell M.J."/>
            <person name="Kuo A."/>
            <person name="Labutti K."/>
            <person name="Pangilinan J."/>
            <person name="Andreopoulos W."/>
            <person name="Tritt A."/>
            <person name="Riley R."/>
            <person name="Hundley H."/>
            <person name="Johnson J."/>
            <person name="Lipzen A."/>
            <person name="Barry K."/>
            <person name="Berbee M.L."/>
            <person name="Buchler N.E."/>
            <person name="Grigoriev I.V."/>
            <person name="Spatafora J.W."/>
            <person name="Stajich J.E."/>
            <person name="James T.Y."/>
        </authorList>
    </citation>
    <scope>NUCLEOTIDE SEQUENCE</scope>
    <source>
        <strain evidence="5">AG</strain>
    </source>
</reference>
<proteinExistence type="predicted"/>
<accession>A0AAD5EGV1</accession>
<evidence type="ECO:0000256" key="2">
    <source>
        <dbReference type="PROSITE-ProRule" id="PRU00176"/>
    </source>
</evidence>
<feature type="region of interest" description="Disordered" evidence="3">
    <location>
        <begin position="148"/>
        <end position="208"/>
    </location>
</feature>
<evidence type="ECO:0000256" key="3">
    <source>
        <dbReference type="SAM" id="MobiDB-lite"/>
    </source>
</evidence>
<dbReference type="GeneID" id="75912602"/>
<dbReference type="GO" id="GO:0005634">
    <property type="term" value="C:nucleus"/>
    <property type="evidence" value="ECO:0007669"/>
    <property type="project" value="TreeGrafter"/>
</dbReference>
<sequence>MSNDGALDMALDDVIVTNKAGRRGARRGPSGGVNKRSGGAPRARNTPYSRPVANARAQPPRSNHLLVSNLHYQVTEKDLYDLFGQIGKVRKAFIHLGPSGKSTGVADVIFDNNRDADKALASYNDIELDRRPMRIAYAAGPAAPVAVAAPVRSQPRSTRGGNSRGRGGRGGRGGRRSEGQPKKSQEELDAEMDNYMQAPPAEDTAMES</sequence>
<keyword evidence="1 2" id="KW-0694">RNA-binding</keyword>
<comment type="caution">
    <text evidence="5">The sequence shown here is derived from an EMBL/GenBank/DDBJ whole genome shotgun (WGS) entry which is preliminary data.</text>
</comment>